<comment type="similarity">
    <text evidence="15">Belongs to the ribF family.</text>
</comment>
<dbReference type="RefSeq" id="WP_091647225.1">
    <property type="nucleotide sequence ID" value="NZ_FNHQ01000001.1"/>
</dbReference>
<evidence type="ECO:0000256" key="7">
    <source>
        <dbReference type="ARBA" id="ARBA00022695"/>
    </source>
</evidence>
<reference evidence="17 18" key="1">
    <citation type="submission" date="2016-10" db="EMBL/GenBank/DDBJ databases">
        <authorList>
            <person name="de Groot N.N."/>
        </authorList>
    </citation>
    <scope>NUCLEOTIDE SEQUENCE [LARGE SCALE GENOMIC DNA]</scope>
    <source>
        <strain evidence="17 18">DSM 16981</strain>
    </source>
</reference>
<dbReference type="PANTHER" id="PTHR22749:SF6">
    <property type="entry name" value="RIBOFLAVIN KINASE"/>
    <property type="match status" value="1"/>
</dbReference>
<keyword evidence="8 15" id="KW-0547">Nucleotide-binding</keyword>
<evidence type="ECO:0000256" key="4">
    <source>
        <dbReference type="ARBA" id="ARBA00022630"/>
    </source>
</evidence>
<dbReference type="CDD" id="cd02064">
    <property type="entry name" value="FAD_synthetase_N"/>
    <property type="match status" value="1"/>
</dbReference>
<sequence>MQVFHSFEEVAGCPNAVIALGTFDGIHLGHQKVMQEAMKKAKSINGTAVVVTFSAHPFSVLCPQREPVRLATAEQKIRYISDLGIDALVLLPMNRTLISETHVDFTNQLLKYLKPRGVVVGDNFTYGAKAAGNTATLKAALMQQDIPVYVLPLLETPGRTAPISSTVIRKAVQLGHMEMAAALLGRTYELEGMVVEGDKRGHTIGFPTANMLIPLQMAIPPDGVYVTEMKAGEYWLPAMTNIGANPTFTNQYRRIETHILDWQGKLYGEKVCVRFYKRLRKEVKFTNAEDLIHQMELDRSQTLSYFSKMENCKA</sequence>
<dbReference type="InterPro" id="IPR004821">
    <property type="entry name" value="Cyt_trans-like"/>
</dbReference>
<proteinExistence type="inferred from homology"/>
<evidence type="ECO:0000256" key="6">
    <source>
        <dbReference type="ARBA" id="ARBA00022679"/>
    </source>
</evidence>
<dbReference type="STRING" id="349095.SAMN05660299_00096"/>
<keyword evidence="18" id="KW-1185">Reference proteome</keyword>
<gene>
    <name evidence="17" type="ORF">SAMN05660299_00096</name>
</gene>
<dbReference type="InterPro" id="IPR002606">
    <property type="entry name" value="Riboflavin_kinase_bac"/>
</dbReference>
<comment type="catalytic activity">
    <reaction evidence="13 15">
        <text>riboflavin + ATP = FMN + ADP + H(+)</text>
        <dbReference type="Rhea" id="RHEA:14357"/>
        <dbReference type="ChEBI" id="CHEBI:15378"/>
        <dbReference type="ChEBI" id="CHEBI:30616"/>
        <dbReference type="ChEBI" id="CHEBI:57986"/>
        <dbReference type="ChEBI" id="CHEBI:58210"/>
        <dbReference type="ChEBI" id="CHEBI:456216"/>
        <dbReference type="EC" id="2.7.1.26"/>
    </reaction>
</comment>
<keyword evidence="11 15" id="KW-0067">ATP-binding</keyword>
<evidence type="ECO:0000256" key="3">
    <source>
        <dbReference type="ARBA" id="ARBA00005201"/>
    </source>
</evidence>
<evidence type="ECO:0000259" key="16">
    <source>
        <dbReference type="SMART" id="SM00904"/>
    </source>
</evidence>
<dbReference type="SMART" id="SM00904">
    <property type="entry name" value="Flavokinase"/>
    <property type="match status" value="1"/>
</dbReference>
<comment type="pathway">
    <text evidence="2 15">Cofactor biosynthesis; FAD biosynthesis; FAD from FMN: step 1/1.</text>
</comment>
<evidence type="ECO:0000256" key="2">
    <source>
        <dbReference type="ARBA" id="ARBA00004726"/>
    </source>
</evidence>
<evidence type="ECO:0000313" key="17">
    <source>
        <dbReference type="EMBL" id="SDM05515.1"/>
    </source>
</evidence>
<dbReference type="EMBL" id="FNHQ01000001">
    <property type="protein sequence ID" value="SDM05515.1"/>
    <property type="molecule type" value="Genomic_DNA"/>
</dbReference>
<evidence type="ECO:0000256" key="14">
    <source>
        <dbReference type="ARBA" id="ARBA00049494"/>
    </source>
</evidence>
<evidence type="ECO:0000256" key="8">
    <source>
        <dbReference type="ARBA" id="ARBA00022741"/>
    </source>
</evidence>
<comment type="pathway">
    <text evidence="3 15">Cofactor biosynthesis; FMN biosynthesis; FMN from riboflavin (ATP route): step 1/1.</text>
</comment>
<dbReference type="NCBIfam" id="NF004160">
    <property type="entry name" value="PRK05627.1-3"/>
    <property type="match status" value="1"/>
</dbReference>
<protein>
    <recommendedName>
        <fullName evidence="15">Riboflavin biosynthesis protein</fullName>
    </recommendedName>
    <domain>
        <recommendedName>
            <fullName evidence="15">Riboflavin kinase</fullName>
            <ecNumber evidence="15">2.7.1.26</ecNumber>
        </recommendedName>
        <alternativeName>
            <fullName evidence="15">Flavokinase</fullName>
        </alternativeName>
    </domain>
    <domain>
        <recommendedName>
            <fullName evidence="15">FMN adenylyltransferase</fullName>
            <ecNumber evidence="15">2.7.7.2</ecNumber>
        </recommendedName>
        <alternativeName>
            <fullName evidence="15">FAD pyrophosphorylase</fullName>
        </alternativeName>
        <alternativeName>
            <fullName evidence="15">FAD synthase</fullName>
        </alternativeName>
    </domain>
</protein>
<dbReference type="NCBIfam" id="TIGR00125">
    <property type="entry name" value="cyt_tran_rel"/>
    <property type="match status" value="1"/>
</dbReference>
<dbReference type="UniPathway" id="UPA00276">
    <property type="reaction ID" value="UER00406"/>
</dbReference>
<dbReference type="PIRSF" id="PIRSF004491">
    <property type="entry name" value="FAD_Synth"/>
    <property type="match status" value="1"/>
</dbReference>
<keyword evidence="4 15" id="KW-0285">Flavoprotein</keyword>
<dbReference type="FunFam" id="2.40.30.30:FF:000003">
    <property type="entry name" value="Riboflavin biosynthesis protein"/>
    <property type="match status" value="1"/>
</dbReference>
<dbReference type="GO" id="GO:0003919">
    <property type="term" value="F:FMN adenylyltransferase activity"/>
    <property type="evidence" value="ECO:0007669"/>
    <property type="project" value="UniProtKB-UniRule"/>
</dbReference>
<evidence type="ECO:0000256" key="1">
    <source>
        <dbReference type="ARBA" id="ARBA00002121"/>
    </source>
</evidence>
<dbReference type="SUPFAM" id="SSF82114">
    <property type="entry name" value="Riboflavin kinase-like"/>
    <property type="match status" value="1"/>
</dbReference>
<dbReference type="UniPathway" id="UPA00277">
    <property type="reaction ID" value="UER00407"/>
</dbReference>
<dbReference type="Pfam" id="PF01687">
    <property type="entry name" value="Flavokinase"/>
    <property type="match status" value="1"/>
</dbReference>
<dbReference type="Gene3D" id="2.40.30.30">
    <property type="entry name" value="Riboflavin kinase-like"/>
    <property type="match status" value="1"/>
</dbReference>
<dbReference type="GO" id="GO:0009398">
    <property type="term" value="P:FMN biosynthetic process"/>
    <property type="evidence" value="ECO:0007669"/>
    <property type="project" value="UniProtKB-UniRule"/>
</dbReference>
<keyword evidence="9 15" id="KW-0418">Kinase</keyword>
<dbReference type="GO" id="GO:0005524">
    <property type="term" value="F:ATP binding"/>
    <property type="evidence" value="ECO:0007669"/>
    <property type="project" value="UniProtKB-UniRule"/>
</dbReference>
<evidence type="ECO:0000256" key="5">
    <source>
        <dbReference type="ARBA" id="ARBA00022643"/>
    </source>
</evidence>
<dbReference type="OrthoDB" id="9803667at2"/>
<dbReference type="PANTHER" id="PTHR22749">
    <property type="entry name" value="RIBOFLAVIN KINASE/FMN ADENYLYLTRANSFERASE"/>
    <property type="match status" value="1"/>
</dbReference>
<dbReference type="GO" id="GO:0006747">
    <property type="term" value="P:FAD biosynthetic process"/>
    <property type="evidence" value="ECO:0007669"/>
    <property type="project" value="UniProtKB-UniRule"/>
</dbReference>
<dbReference type="InterPro" id="IPR015865">
    <property type="entry name" value="Riboflavin_kinase_bac/euk"/>
</dbReference>
<evidence type="ECO:0000256" key="9">
    <source>
        <dbReference type="ARBA" id="ARBA00022777"/>
    </source>
</evidence>
<dbReference type="InterPro" id="IPR015864">
    <property type="entry name" value="FAD_synthase"/>
</dbReference>
<dbReference type="AlphaFoldDB" id="A0A1G9Q583"/>
<dbReference type="Gene3D" id="3.40.50.620">
    <property type="entry name" value="HUPs"/>
    <property type="match status" value="1"/>
</dbReference>
<keyword evidence="10 15" id="KW-0274">FAD</keyword>
<keyword evidence="5 15" id="KW-0288">FMN</keyword>
<comment type="catalytic activity">
    <reaction evidence="14 15">
        <text>FMN + ATP + H(+) = FAD + diphosphate</text>
        <dbReference type="Rhea" id="RHEA:17237"/>
        <dbReference type="ChEBI" id="CHEBI:15378"/>
        <dbReference type="ChEBI" id="CHEBI:30616"/>
        <dbReference type="ChEBI" id="CHEBI:33019"/>
        <dbReference type="ChEBI" id="CHEBI:57692"/>
        <dbReference type="ChEBI" id="CHEBI:58210"/>
        <dbReference type="EC" id="2.7.7.2"/>
    </reaction>
</comment>
<dbReference type="SUPFAM" id="SSF52374">
    <property type="entry name" value="Nucleotidylyl transferase"/>
    <property type="match status" value="1"/>
</dbReference>
<feature type="domain" description="Riboflavin kinase" evidence="16">
    <location>
        <begin position="183"/>
        <end position="307"/>
    </location>
</feature>
<dbReference type="EC" id="2.7.1.26" evidence="15"/>
<dbReference type="GO" id="GO:0009231">
    <property type="term" value="P:riboflavin biosynthetic process"/>
    <property type="evidence" value="ECO:0007669"/>
    <property type="project" value="InterPro"/>
</dbReference>
<dbReference type="InterPro" id="IPR014729">
    <property type="entry name" value="Rossmann-like_a/b/a_fold"/>
</dbReference>
<dbReference type="InterPro" id="IPR023468">
    <property type="entry name" value="Riboflavin_kinase"/>
</dbReference>
<evidence type="ECO:0000256" key="13">
    <source>
        <dbReference type="ARBA" id="ARBA00047880"/>
    </source>
</evidence>
<evidence type="ECO:0000256" key="12">
    <source>
        <dbReference type="ARBA" id="ARBA00023268"/>
    </source>
</evidence>
<keyword evidence="7 15" id="KW-0548">Nucleotidyltransferase</keyword>
<keyword evidence="12" id="KW-0511">Multifunctional enzyme</keyword>
<dbReference type="InterPro" id="IPR023465">
    <property type="entry name" value="Riboflavin_kinase_dom_sf"/>
</dbReference>
<evidence type="ECO:0000256" key="15">
    <source>
        <dbReference type="PIRNR" id="PIRNR004491"/>
    </source>
</evidence>
<dbReference type="Proteomes" id="UP000199309">
    <property type="component" value="Unassembled WGS sequence"/>
</dbReference>
<evidence type="ECO:0000313" key="18">
    <source>
        <dbReference type="Proteomes" id="UP000199309"/>
    </source>
</evidence>
<organism evidence="17 18">
    <name type="scientific">Megasphaera paucivorans</name>
    <dbReference type="NCBI Taxonomy" id="349095"/>
    <lineage>
        <taxon>Bacteria</taxon>
        <taxon>Bacillati</taxon>
        <taxon>Bacillota</taxon>
        <taxon>Negativicutes</taxon>
        <taxon>Veillonellales</taxon>
        <taxon>Veillonellaceae</taxon>
        <taxon>Megasphaera</taxon>
    </lineage>
</organism>
<name>A0A1G9Q583_9FIRM</name>
<evidence type="ECO:0000256" key="10">
    <source>
        <dbReference type="ARBA" id="ARBA00022827"/>
    </source>
</evidence>
<dbReference type="NCBIfam" id="TIGR00083">
    <property type="entry name" value="ribF"/>
    <property type="match status" value="1"/>
</dbReference>
<dbReference type="EC" id="2.7.7.2" evidence="15"/>
<keyword evidence="6 15" id="KW-0808">Transferase</keyword>
<evidence type="ECO:0000256" key="11">
    <source>
        <dbReference type="ARBA" id="ARBA00022840"/>
    </source>
</evidence>
<comment type="function">
    <text evidence="1">Catalyzes the phosphorylation of riboflavin to FMN followed by the adenylation of FMN to FAD.</text>
</comment>
<accession>A0A1G9Q583</accession>
<dbReference type="GO" id="GO:0008531">
    <property type="term" value="F:riboflavin kinase activity"/>
    <property type="evidence" value="ECO:0007669"/>
    <property type="project" value="UniProtKB-UniRule"/>
</dbReference>
<dbReference type="Pfam" id="PF06574">
    <property type="entry name" value="FAD_syn"/>
    <property type="match status" value="1"/>
</dbReference>